<keyword evidence="3" id="KW-1185">Reference proteome</keyword>
<dbReference type="EMBL" id="CALNXI010000462">
    <property type="protein sequence ID" value="CAH3027601.1"/>
    <property type="molecule type" value="Genomic_DNA"/>
</dbReference>
<sequence length="145" mass="16126">KPVSEVFGQVTLNYQHTLTTEHLSCLPASTEDRSSTQSSFNKGTQLGGPSRSRPLASSARPTVKLSVPEEMRASVASYRNRFNKYLRDTATHEQGKFDPCGLVDRISEDLLEEALHEVGNELEHVCDDYAEALYNEEFVSVSTDT</sequence>
<feature type="compositionally biased region" description="Polar residues" evidence="1">
    <location>
        <begin position="35"/>
        <end position="44"/>
    </location>
</feature>
<feature type="compositionally biased region" description="Low complexity" evidence="1">
    <location>
        <begin position="49"/>
        <end position="61"/>
    </location>
</feature>
<evidence type="ECO:0000313" key="2">
    <source>
        <dbReference type="EMBL" id="CAH3027601.1"/>
    </source>
</evidence>
<name>A0ABN8MD56_9CNID</name>
<proteinExistence type="predicted"/>
<feature type="non-terminal residue" evidence="2">
    <location>
        <position position="1"/>
    </location>
</feature>
<dbReference type="InterPro" id="IPR031447">
    <property type="entry name" value="MNR"/>
</dbReference>
<dbReference type="Proteomes" id="UP001159427">
    <property type="component" value="Unassembled WGS sequence"/>
</dbReference>
<evidence type="ECO:0000313" key="3">
    <source>
        <dbReference type="Proteomes" id="UP001159427"/>
    </source>
</evidence>
<feature type="region of interest" description="Disordered" evidence="1">
    <location>
        <begin position="28"/>
        <end position="64"/>
    </location>
</feature>
<dbReference type="PANTHER" id="PTHR15732">
    <property type="entry name" value="PROTEIN MOONRAKER"/>
    <property type="match status" value="1"/>
</dbReference>
<accession>A0ABN8MD56</accession>
<protein>
    <submittedName>
        <fullName evidence="2">Uncharacterized protein</fullName>
    </submittedName>
</protein>
<reference evidence="2 3" key="1">
    <citation type="submission" date="2022-05" db="EMBL/GenBank/DDBJ databases">
        <authorList>
            <consortium name="Genoscope - CEA"/>
            <person name="William W."/>
        </authorList>
    </citation>
    <scope>NUCLEOTIDE SEQUENCE [LARGE SCALE GENOMIC DNA]</scope>
</reference>
<comment type="caution">
    <text evidence="2">The sequence shown here is derived from an EMBL/GenBank/DDBJ whole genome shotgun (WGS) entry which is preliminary data.</text>
</comment>
<gene>
    <name evidence="2" type="ORF">PEVE_00031993</name>
</gene>
<dbReference type="PANTHER" id="PTHR15732:SF4">
    <property type="entry name" value="PROTEIN MOONRAKER"/>
    <property type="match status" value="1"/>
</dbReference>
<dbReference type="Pfam" id="PF15718">
    <property type="entry name" value="MNR"/>
    <property type="match status" value="1"/>
</dbReference>
<organism evidence="2 3">
    <name type="scientific">Porites evermanni</name>
    <dbReference type="NCBI Taxonomy" id="104178"/>
    <lineage>
        <taxon>Eukaryota</taxon>
        <taxon>Metazoa</taxon>
        <taxon>Cnidaria</taxon>
        <taxon>Anthozoa</taxon>
        <taxon>Hexacorallia</taxon>
        <taxon>Scleractinia</taxon>
        <taxon>Fungiina</taxon>
        <taxon>Poritidae</taxon>
        <taxon>Porites</taxon>
    </lineage>
</organism>
<evidence type="ECO:0000256" key="1">
    <source>
        <dbReference type="SAM" id="MobiDB-lite"/>
    </source>
</evidence>